<dbReference type="RefSeq" id="WP_275227800.1">
    <property type="nucleotide sequence ID" value="NZ_JARESE010000020.1"/>
</dbReference>
<accession>A0ABT5WPM0</accession>
<sequence>MPADATLFSRRDAGRLLLAAGVAAALPGRAVAAGPGNRVVCVSKQINEFIFDIGAQSHLVARDLTSIYPPQITRLPSVGYHRALSAEGIISMRPSVLLTDGNVGPDPVLAQVRSVGIPVQTMAPGDTPETAQALMLKLGAYFGRQAAAKAVVARWQAGMKAALGEMARYARGPHPRVLMIHFGQIGNSYLGLSRGGPADQIVRWAGGVNALDQVGGMARLTPEIIARCAPDIIIATDVGFDRYGSAAKFRDLPGVALTPAAKSLRIHRIFETEIMYFSPRTPASLRKIAGWLHPAR</sequence>
<evidence type="ECO:0000259" key="1">
    <source>
        <dbReference type="PROSITE" id="PS50983"/>
    </source>
</evidence>
<dbReference type="InterPro" id="IPR006311">
    <property type="entry name" value="TAT_signal"/>
</dbReference>
<comment type="caution">
    <text evidence="2">The sequence shown here is derived from an EMBL/GenBank/DDBJ whole genome shotgun (WGS) entry which is preliminary data.</text>
</comment>
<dbReference type="PANTHER" id="PTHR30535:SF4">
    <property type="entry name" value="HEMIN-BINDING PERIPLASMIC PROTEIN HMUT"/>
    <property type="match status" value="1"/>
</dbReference>
<feature type="domain" description="Fe/B12 periplasmic-binding" evidence="1">
    <location>
        <begin position="38"/>
        <end position="296"/>
    </location>
</feature>
<dbReference type="PROSITE" id="PS50983">
    <property type="entry name" value="FE_B12_PBP"/>
    <property type="match status" value="1"/>
</dbReference>
<dbReference type="SUPFAM" id="SSF53807">
    <property type="entry name" value="Helical backbone' metal receptor"/>
    <property type="match status" value="1"/>
</dbReference>
<organism evidence="2 3">
    <name type="scientific">Novosphingobium album</name>
    <name type="common">ex Liu et al. 2023</name>
    <dbReference type="NCBI Taxonomy" id="3031130"/>
    <lineage>
        <taxon>Bacteria</taxon>
        <taxon>Pseudomonadati</taxon>
        <taxon>Pseudomonadota</taxon>
        <taxon>Alphaproteobacteria</taxon>
        <taxon>Sphingomonadales</taxon>
        <taxon>Sphingomonadaceae</taxon>
        <taxon>Novosphingobium</taxon>
    </lineage>
</organism>
<evidence type="ECO:0000313" key="3">
    <source>
        <dbReference type="Proteomes" id="UP001216253"/>
    </source>
</evidence>
<dbReference type="InterPro" id="IPR050902">
    <property type="entry name" value="ABC_Transporter_SBP"/>
</dbReference>
<dbReference type="PANTHER" id="PTHR30535">
    <property type="entry name" value="VITAMIN B12-BINDING PROTEIN"/>
    <property type="match status" value="1"/>
</dbReference>
<dbReference type="PROSITE" id="PS51318">
    <property type="entry name" value="TAT"/>
    <property type="match status" value="1"/>
</dbReference>
<dbReference type="EMBL" id="JARESE010000020">
    <property type="protein sequence ID" value="MDE8651701.1"/>
    <property type="molecule type" value="Genomic_DNA"/>
</dbReference>
<protein>
    <submittedName>
        <fullName evidence="2">ABC transporter substrate-binding protein</fullName>
    </submittedName>
</protein>
<evidence type="ECO:0000313" key="2">
    <source>
        <dbReference type="EMBL" id="MDE8651701.1"/>
    </source>
</evidence>
<gene>
    <name evidence="2" type="ORF">PYV00_08200</name>
</gene>
<keyword evidence="3" id="KW-1185">Reference proteome</keyword>
<dbReference type="Proteomes" id="UP001216253">
    <property type="component" value="Unassembled WGS sequence"/>
</dbReference>
<dbReference type="Pfam" id="PF01497">
    <property type="entry name" value="Peripla_BP_2"/>
    <property type="match status" value="1"/>
</dbReference>
<reference evidence="2 3" key="1">
    <citation type="submission" date="2023-03" db="EMBL/GenBank/DDBJ databases">
        <title>NovoSphingobium album sp. nov. isolated from polycyclic aromatic hydrocarbons- and heavy-metal polluted soil.</title>
        <authorList>
            <person name="Liu Z."/>
            <person name="Wang K."/>
        </authorList>
    </citation>
    <scope>NUCLEOTIDE SEQUENCE [LARGE SCALE GENOMIC DNA]</scope>
    <source>
        <strain evidence="2 3">H3SJ31-1</strain>
    </source>
</reference>
<dbReference type="Gene3D" id="3.40.50.1980">
    <property type="entry name" value="Nitrogenase molybdenum iron protein domain"/>
    <property type="match status" value="2"/>
</dbReference>
<proteinExistence type="predicted"/>
<dbReference type="InterPro" id="IPR002491">
    <property type="entry name" value="ABC_transptr_periplasmic_BD"/>
</dbReference>
<name>A0ABT5WPM0_9SPHN</name>